<reference evidence="1" key="1">
    <citation type="journal article" date="2014" name="Int. J. Syst. Evol. Microbiol.">
        <title>Complete genome of a new Firmicutes species belonging to the dominant human colonic microbiota ('Ruminococcus bicirculans') reveals two chromosomes and a selective capacity to utilize plant glucans.</title>
        <authorList>
            <consortium name="NISC Comparative Sequencing Program"/>
            <person name="Wegmann U."/>
            <person name="Louis P."/>
            <person name="Goesmann A."/>
            <person name="Henrissat B."/>
            <person name="Duncan S.H."/>
            <person name="Flint H.J."/>
        </authorList>
    </citation>
    <scope>NUCLEOTIDE SEQUENCE</scope>
    <source>
        <strain evidence="1">NBRC 105001</strain>
    </source>
</reference>
<evidence type="ECO:0000313" key="1">
    <source>
        <dbReference type="EMBL" id="GLR73333.1"/>
    </source>
</evidence>
<reference evidence="1" key="4">
    <citation type="submission" date="2023-01" db="EMBL/GenBank/DDBJ databases">
        <title>Draft genome sequence of Aliivibrio sifiae strain NBRC 105001.</title>
        <authorList>
            <person name="Sun Q."/>
            <person name="Mori K."/>
        </authorList>
    </citation>
    <scope>NUCLEOTIDE SEQUENCE</scope>
    <source>
        <strain evidence="1">NBRC 105001</strain>
    </source>
</reference>
<comment type="caution">
    <text evidence="2">The sequence shown here is derived from an EMBL/GenBank/DDBJ whole genome shotgun (WGS) entry which is preliminary data.</text>
</comment>
<accession>A0A2S7X8M0</accession>
<evidence type="ECO:0000313" key="4">
    <source>
        <dbReference type="Proteomes" id="UP001156660"/>
    </source>
</evidence>
<dbReference type="EMBL" id="BSOU01000001">
    <property type="protein sequence ID" value="GLR73333.1"/>
    <property type="molecule type" value="Genomic_DNA"/>
</dbReference>
<evidence type="ECO:0000313" key="2">
    <source>
        <dbReference type="EMBL" id="PQJ87708.1"/>
    </source>
</evidence>
<gene>
    <name evidence="2" type="ORF">BTO23_16580</name>
    <name evidence="1" type="ORF">GCM10007855_02060</name>
</gene>
<dbReference type="EMBL" id="MSCP01000002">
    <property type="protein sequence ID" value="PQJ87708.1"/>
    <property type="molecule type" value="Genomic_DNA"/>
</dbReference>
<reference evidence="2 3" key="2">
    <citation type="submission" date="2016-12" db="EMBL/GenBank/DDBJ databases">
        <title>Diversity of luminous bacteria.</title>
        <authorList>
            <person name="Yoshizawa S."/>
            <person name="Kogure K."/>
        </authorList>
    </citation>
    <scope>NUCLEOTIDE SEQUENCE [LARGE SCALE GENOMIC DNA]</scope>
    <source>
        <strain evidence="2 3">NBRC 105001</strain>
    </source>
</reference>
<dbReference type="Proteomes" id="UP001156660">
    <property type="component" value="Unassembled WGS sequence"/>
</dbReference>
<name>A0A2S7X8M0_9GAMM</name>
<dbReference type="RefSeq" id="WP_105064089.1">
    <property type="nucleotide sequence ID" value="NZ_BSOU01000001.1"/>
</dbReference>
<organism evidence="2 3">
    <name type="scientific">Aliivibrio sifiae</name>
    <dbReference type="NCBI Taxonomy" id="566293"/>
    <lineage>
        <taxon>Bacteria</taxon>
        <taxon>Pseudomonadati</taxon>
        <taxon>Pseudomonadota</taxon>
        <taxon>Gammaproteobacteria</taxon>
        <taxon>Vibrionales</taxon>
        <taxon>Vibrionaceae</taxon>
        <taxon>Aliivibrio</taxon>
    </lineage>
</organism>
<dbReference type="AlphaFoldDB" id="A0A2S7X8M0"/>
<evidence type="ECO:0000313" key="3">
    <source>
        <dbReference type="Proteomes" id="UP000239273"/>
    </source>
</evidence>
<keyword evidence="4" id="KW-1185">Reference proteome</keyword>
<sequence>MKMLTSTVKILSLLALFFIGFFFSELTTLVKSHITPTITVEESCQLSSHACVKNGVTIKLERDTLTPLESSSISVNWPNSMAENIVVSLEGLDMSMGKPLFQLHKTTSETYEGKILLPICTQNTMTWIGTISDGSNSIPISLKAVQ</sequence>
<dbReference type="Proteomes" id="UP000239273">
    <property type="component" value="Unassembled WGS sequence"/>
</dbReference>
<proteinExistence type="predicted"/>
<reference evidence="4" key="3">
    <citation type="journal article" date="2019" name="Int. J. Syst. Evol. Microbiol.">
        <title>The Global Catalogue of Microorganisms (GCM) 10K type strain sequencing project: providing services to taxonomists for standard genome sequencing and annotation.</title>
        <authorList>
            <consortium name="The Broad Institute Genomics Platform"/>
            <consortium name="The Broad Institute Genome Sequencing Center for Infectious Disease"/>
            <person name="Wu L."/>
            <person name="Ma J."/>
        </authorList>
    </citation>
    <scope>NUCLEOTIDE SEQUENCE [LARGE SCALE GENOMIC DNA]</scope>
    <source>
        <strain evidence="4">NBRC 105001</strain>
    </source>
</reference>
<dbReference type="OrthoDB" id="5917490at2"/>
<protein>
    <submittedName>
        <fullName evidence="2">Uncharacterized protein</fullName>
    </submittedName>
</protein>